<dbReference type="InterPro" id="IPR052999">
    <property type="entry name" value="PTS1_Protein"/>
</dbReference>
<feature type="compositionally biased region" description="Polar residues" evidence="1">
    <location>
        <begin position="236"/>
        <end position="252"/>
    </location>
</feature>
<dbReference type="RefSeq" id="XP_013318491.1">
    <property type="nucleotide sequence ID" value="XM_013463037.1"/>
</dbReference>
<dbReference type="AlphaFoldDB" id="A0A0D2D6F6"/>
<evidence type="ECO:0000256" key="1">
    <source>
        <dbReference type="SAM" id="MobiDB-lite"/>
    </source>
</evidence>
<dbReference type="HOGENOM" id="CLU_065389_3_1_1"/>
<dbReference type="SUPFAM" id="SSF69118">
    <property type="entry name" value="AhpD-like"/>
    <property type="match status" value="1"/>
</dbReference>
<dbReference type="Gene3D" id="1.20.1290.10">
    <property type="entry name" value="AhpD-like"/>
    <property type="match status" value="1"/>
</dbReference>
<dbReference type="EMBL" id="KN847318">
    <property type="protein sequence ID" value="KIW57907.1"/>
    <property type="molecule type" value="Genomic_DNA"/>
</dbReference>
<evidence type="ECO:0000313" key="2">
    <source>
        <dbReference type="EMBL" id="KIW57907.1"/>
    </source>
</evidence>
<dbReference type="PANTHER" id="PTHR28180">
    <property type="entry name" value="CONSERVED MITOCHONDRIAL PROTEIN-RELATED"/>
    <property type="match status" value="1"/>
</dbReference>
<dbReference type="OrthoDB" id="5537330at2759"/>
<sequence>MSLLDEQFMASLASLAKPVEGRFRWYLTAVVAIGALNYPEEIPGFYRALLERYIPEAEQKKETRKIVEGLTKVCGIQGAAKTGNATRALATAIPGHLKDDKVYRADQTFEEARQRGQRMIRSIYAPNPDYDGTLTKAAAPDYSWIVTNLFYGYIFSFDEILGPLETGQVIIATLHGIDCQEQLKNHMIGMMLNGAERKDLFVLRDIVTAIAQRLNVKFKGNTPTVPETPIPKPVNTAEQNPPDSLPKSSTSLVADLDD</sequence>
<organism evidence="2 3">
    <name type="scientific">Exophiala xenobiotica</name>
    <dbReference type="NCBI Taxonomy" id="348802"/>
    <lineage>
        <taxon>Eukaryota</taxon>
        <taxon>Fungi</taxon>
        <taxon>Dikarya</taxon>
        <taxon>Ascomycota</taxon>
        <taxon>Pezizomycotina</taxon>
        <taxon>Eurotiomycetes</taxon>
        <taxon>Chaetothyriomycetidae</taxon>
        <taxon>Chaetothyriales</taxon>
        <taxon>Herpotrichiellaceae</taxon>
        <taxon>Exophiala</taxon>
    </lineage>
</organism>
<proteinExistence type="predicted"/>
<protein>
    <recommendedName>
        <fullName evidence="4">Carboxymuconolactone decarboxylase-like domain-containing protein</fullName>
    </recommendedName>
</protein>
<dbReference type="STRING" id="348802.A0A0D2D6F6"/>
<name>A0A0D2D6F6_9EURO</name>
<accession>A0A0D2D6F6</accession>
<keyword evidence="3" id="KW-1185">Reference proteome</keyword>
<reference evidence="2 3" key="1">
    <citation type="submission" date="2015-01" db="EMBL/GenBank/DDBJ databases">
        <title>The Genome Sequence of Exophiala xenobiotica CBS118157.</title>
        <authorList>
            <consortium name="The Broad Institute Genomics Platform"/>
            <person name="Cuomo C."/>
            <person name="de Hoog S."/>
            <person name="Gorbushina A."/>
            <person name="Stielow B."/>
            <person name="Teixiera M."/>
            <person name="Abouelleil A."/>
            <person name="Chapman S.B."/>
            <person name="Priest M."/>
            <person name="Young S.K."/>
            <person name="Wortman J."/>
            <person name="Nusbaum C."/>
            <person name="Birren B."/>
        </authorList>
    </citation>
    <scope>NUCLEOTIDE SEQUENCE [LARGE SCALE GENOMIC DNA]</scope>
    <source>
        <strain evidence="2 3">CBS 118157</strain>
    </source>
</reference>
<gene>
    <name evidence="2" type="ORF">PV05_02463</name>
</gene>
<feature type="region of interest" description="Disordered" evidence="1">
    <location>
        <begin position="222"/>
        <end position="258"/>
    </location>
</feature>
<dbReference type="PANTHER" id="PTHR28180:SF2">
    <property type="entry name" value="PEROXISOMAL PROTEIN 2"/>
    <property type="match status" value="1"/>
</dbReference>
<dbReference type="Proteomes" id="UP000054342">
    <property type="component" value="Unassembled WGS sequence"/>
</dbReference>
<evidence type="ECO:0008006" key="4">
    <source>
        <dbReference type="Google" id="ProtNLM"/>
    </source>
</evidence>
<dbReference type="InterPro" id="IPR029032">
    <property type="entry name" value="AhpD-like"/>
</dbReference>
<evidence type="ECO:0000313" key="3">
    <source>
        <dbReference type="Proteomes" id="UP000054342"/>
    </source>
</evidence>
<dbReference type="GeneID" id="25324371"/>